<evidence type="ECO:0000313" key="1">
    <source>
        <dbReference type="EMBL" id="CEG47403.1"/>
    </source>
</evidence>
<dbReference type="Proteomes" id="UP000054928">
    <property type="component" value="Unassembled WGS sequence"/>
</dbReference>
<reference evidence="2" key="1">
    <citation type="submission" date="2014-09" db="EMBL/GenBank/DDBJ databases">
        <authorList>
            <person name="Sharma Rahul"/>
            <person name="Thines Marco"/>
        </authorList>
    </citation>
    <scope>NUCLEOTIDE SEQUENCE [LARGE SCALE GENOMIC DNA]</scope>
</reference>
<protein>
    <submittedName>
        <fullName evidence="1">Uncharacterized protein</fullName>
    </submittedName>
</protein>
<dbReference type="RefSeq" id="XP_024583772.1">
    <property type="nucleotide sequence ID" value="XM_024718366.1"/>
</dbReference>
<name>A0A0N7L7L4_PLAHL</name>
<accession>A0A0N7L7L4</accession>
<organism evidence="1 2">
    <name type="scientific">Plasmopara halstedii</name>
    <name type="common">Downy mildew of sunflower</name>
    <dbReference type="NCBI Taxonomy" id="4781"/>
    <lineage>
        <taxon>Eukaryota</taxon>
        <taxon>Sar</taxon>
        <taxon>Stramenopiles</taxon>
        <taxon>Oomycota</taxon>
        <taxon>Peronosporomycetes</taxon>
        <taxon>Peronosporales</taxon>
        <taxon>Peronosporaceae</taxon>
        <taxon>Plasmopara</taxon>
    </lineage>
</organism>
<sequence length="179" mass="20084">MTVRWKLCDYPTHFMPDPVGIFEGRKHEHEPKELWIITLATLYCPMKSFITGPRAGTHSLYFSLEPVSNLVELFSNVIEFIGSEEIITQLIILKSSKSLTYKLVAAISRSDKYITDFSTAGLALFIGVRAGDALAERWHPAGARFTMTSLLVVGHRRQQTTVPTAVPEWRQGSFVSALI</sequence>
<evidence type="ECO:0000313" key="2">
    <source>
        <dbReference type="Proteomes" id="UP000054928"/>
    </source>
</evidence>
<dbReference type="AlphaFoldDB" id="A0A0N7L7L4"/>
<proteinExistence type="predicted"/>
<dbReference type="GeneID" id="36399334"/>
<keyword evidence="2" id="KW-1185">Reference proteome</keyword>
<dbReference type="EMBL" id="CCYD01002532">
    <property type="protein sequence ID" value="CEG47403.1"/>
    <property type="molecule type" value="Genomic_DNA"/>
</dbReference>